<accession>E3SLC2</accession>
<dbReference type="RefSeq" id="YP_004324257.1">
    <property type="nucleotide sequence ID" value="NC_015287.1"/>
</dbReference>
<dbReference type="Proteomes" id="UP000006527">
    <property type="component" value="Segment"/>
</dbReference>
<evidence type="ECO:0000313" key="2">
    <source>
        <dbReference type="Proteomes" id="UP000006527"/>
    </source>
</evidence>
<dbReference type="GeneID" id="10328773"/>
<organism evidence="1 2">
    <name type="scientific">Synechococcus phage S-SSM7</name>
    <dbReference type="NCBI Taxonomy" id="445686"/>
    <lineage>
        <taxon>Viruses</taxon>
        <taxon>Duplodnaviria</taxon>
        <taxon>Heunggongvirae</taxon>
        <taxon>Uroviricota</taxon>
        <taxon>Caudoviricetes</taxon>
        <taxon>Pantevenvirales</taxon>
        <taxon>Kyanoviridae</taxon>
        <taxon>Lipsvirus</taxon>
        <taxon>Lipsvirus ssm7</taxon>
    </lineage>
</organism>
<name>E3SLC2_9CAUD</name>
<dbReference type="EMBL" id="GU071098">
    <property type="protein sequence ID" value="ADO98270.1"/>
    <property type="molecule type" value="Genomic_DNA"/>
</dbReference>
<gene>
    <name evidence="1" type="ORF">SSSM7_205</name>
</gene>
<reference evidence="1 2" key="1">
    <citation type="journal article" date="2010" name="Environ. Microbiol.">
        <title>Genomic analysis of oceanic cyanobacterial myoviruses compared with T4-like myoviruses from diverse hosts and environments.</title>
        <authorList>
            <person name="Sullivan M.B."/>
            <person name="Huang K.H."/>
            <person name="Ignacio-Espinoza J.C."/>
            <person name="Berlin A.M."/>
            <person name="Kelly L."/>
            <person name="Weigele P.R."/>
            <person name="DeFrancesco A.S."/>
            <person name="Kern S.E."/>
            <person name="Thompson L.R."/>
            <person name="Young S."/>
            <person name="Yandava C."/>
            <person name="Fu R."/>
            <person name="Krastins B."/>
            <person name="Chase M."/>
            <person name="Sarracino D."/>
            <person name="Osburne M.S."/>
            <person name="Henn M.R."/>
            <person name="Chisholm S.W."/>
        </authorList>
    </citation>
    <scope>NUCLEOTIDE SEQUENCE [LARGE SCALE GENOMIC DNA]</scope>
    <source>
        <strain evidence="1">8109-3</strain>
    </source>
</reference>
<proteinExistence type="predicted"/>
<evidence type="ECO:0000313" key="1">
    <source>
        <dbReference type="EMBL" id="ADO98270.1"/>
    </source>
</evidence>
<protein>
    <submittedName>
        <fullName evidence="1">Uncharacterized protein</fullName>
    </submittedName>
</protein>
<keyword evidence="2" id="KW-1185">Reference proteome</keyword>
<dbReference type="KEGG" id="vg:10328773"/>
<sequence>MMNFIRTTLLTLMMTTPVMAGPIMEDDMYDQLYEAFEDAKIERRKQWRTSPEDSINKALMEFYYGSNDPTLTEELLQLPSDEDQQSSRWRYD</sequence>